<dbReference type="GO" id="GO:0005254">
    <property type="term" value="F:chloride channel activity"/>
    <property type="evidence" value="ECO:0007669"/>
    <property type="project" value="InterPro"/>
</dbReference>
<dbReference type="PANTHER" id="PTHR33281:SF19">
    <property type="entry name" value="VOLTAGE-DEPENDENT ANION CHANNEL-FORMING PROTEIN YNEE"/>
    <property type="match status" value="1"/>
</dbReference>
<sequence>MVLVVASRGLGPGPARCQALPAPRSVASCWEEAAKAHQGRLTLPLFSLRDGRQPWDLQPVFQGFQAALQLDLEQWALCTAFQELSRLGQGSTNALNQQLQPQLLDQEEAAATAGAVPAFLLLTARTPHMNGHLRLATATVDVALSSAIIQDCGLTPLPALALPLLDREKFRCQPQPLPELPPAVKTMRFLLRPAEPPCADTAAAGADGSAHQFITLEAPVLLVPGPACTAAPVPGAPISAFPDLFQPVAVPKVAVELCFAPEGCQPASLSSLLAQDLVLDDGGLVLPAVVVEEDGGEAASGVALLPLIRSDCGCKPANTAHLALYLDWSLSSTQPAARPPELTAAMRSVRQQLLPARMPATALAVQASGYRAALLQQLVAPFQAGTGASLQAAAASTGGVQFKLLPQPAPRQQAGEQQAGAAARPAAGRSGQQVAKRATRGAAAADGMQYFLQLQRGCLGAVAGAGAGPAAPAEAGATTASSSSSGDMADALELHHRQPSTSVHSVQLPPSHAQLLRLLLEDEQRLVRSAAQPGMPPEVARSDFLSVEVLQRALEQAAGQPGKRDLLKVYAAMAVIHQAASTLVHHGIRCAHLYLSQSQAELPGLLNAVTAARELRAAYQQVESGRLEDCPKHAALQRLLGGIATLGPGCKVCIIGHPKSFFTLYKAVLDSGAGRVCHFDRDGRLLSGGASGEQLDAAVQQACGGASCLLVAAELVQRGGFPLAAFQQVVVYASEQEGQALRARLAEVACPLHFLEVELPAQQAQHGAAAGPPQQRVVPGGEPGGQRQAAQGAAAGGAGAVACVQHACRPAAPAVAVVAAQQVAAASCPDWPVIISSDPCRPIRSRRVLYEAVLGVERLGGSVVERRLSLVDLVLSPSAGLVICDNTASKLEFDAFLAALAPVLGRLSYAFARIVLVCEGGAGFQAQVLCGTDRLLALGRRCGLHLQCHATTSGESSAAVVGSVARAWLARWQAADPGLHYSVAEAPPEEESLLTRFYSVNPHTAALLLSLGLSLGQLMRLDSLNPLQYGGAHQGEVWGGVPGHQHHQMHQQQQQQQQVAQHYGQGEEGLDYQHAYALPEQVQKQVHPAAVAGGGRGGYLEGQRVAAAQQQQQQQRWEPYTQMDKDVYQHGQQLMHSRLRVVPEAALGPQHAGWQAQQQEQLELQYQQQYQQQRRQQQQLLQQQALAEAFPDINPTLPDWDESPGVAVGAAGGGSREPMGAAQQQAWWKLQWDQAQQQGYHPGSAPGPHKQLPELPPLARTAARAGVPGTYGASLAQHQQRQQHGALWQRQGQERDEFGVSLQPSLSTDDESDIVGPAADAMLPGAGQVAPRVQQMHQLLMPGPGQEAPGAAAFGAAAATPPSEALLGTRKRDFWVPRMSRPVASRQLARGAGRVLAAQPAAGHDWQEAGQEEGQPGPDVKRPRGAEATAAVPNSGVINLLHPAAVTLTAPAPEEPPSASNGAAPLPVPSQADAQPKAPEPALFSDAWKEAQRKDMRQVFDYERWKMHRSSGRYMRHVAGLADSRIVGGLVKPLAYVAVVSCGVMAYNLLVEAGKLPLWPILNVAANAPFGLTSFALSLLLVFRKALMCHIREGESLQEELRSTLKPEELAGLLGATHRPLYVCQQLTNLLRAAQLAANKARSGEWGGEYAASMAAFRMDEGVGTFTDVAGACERLLRTPIPLSYTRHTSRFMMIWLTLLPFTLWTACRWAMLPITLLVAFLLLGIEEIGVSIEEPFSILPLEAICRTIESNVLEIHAVGPEVQAQTVGA</sequence>
<feature type="region of interest" description="Disordered" evidence="9">
    <location>
        <begin position="765"/>
        <end position="790"/>
    </location>
</feature>
<feature type="transmembrane region" description="Helical" evidence="10">
    <location>
        <begin position="1558"/>
        <end position="1583"/>
    </location>
</feature>
<keyword evidence="8" id="KW-0175">Coiled coil</keyword>
<keyword evidence="5 10" id="KW-1133">Transmembrane helix</keyword>
<evidence type="ECO:0000256" key="5">
    <source>
        <dbReference type="ARBA" id="ARBA00022989"/>
    </source>
</evidence>
<accession>E1ZDG2</accession>
<dbReference type="InParanoid" id="E1ZDG2"/>
<keyword evidence="12" id="KW-1185">Reference proteome</keyword>
<feature type="region of interest" description="Disordered" evidence="9">
    <location>
        <begin position="409"/>
        <end position="435"/>
    </location>
</feature>
<evidence type="ECO:0000256" key="2">
    <source>
        <dbReference type="ARBA" id="ARBA00022448"/>
    </source>
</evidence>
<reference evidence="11 12" key="1">
    <citation type="journal article" date="2010" name="Plant Cell">
        <title>The Chlorella variabilis NC64A genome reveals adaptation to photosymbiosis, coevolution with viruses, and cryptic sex.</title>
        <authorList>
            <person name="Blanc G."/>
            <person name="Duncan G."/>
            <person name="Agarkova I."/>
            <person name="Borodovsky M."/>
            <person name="Gurnon J."/>
            <person name="Kuo A."/>
            <person name="Lindquist E."/>
            <person name="Lucas S."/>
            <person name="Pangilinan J."/>
            <person name="Polle J."/>
            <person name="Salamov A."/>
            <person name="Terry A."/>
            <person name="Yamada T."/>
            <person name="Dunigan D.D."/>
            <person name="Grigoriev I.V."/>
            <person name="Claverie J.M."/>
            <person name="Van Etten J.L."/>
        </authorList>
    </citation>
    <scope>NUCLEOTIDE SEQUENCE [LARGE SCALE GENOMIC DNA]</scope>
    <source>
        <strain evidence="11 12">NC64A</strain>
    </source>
</reference>
<dbReference type="Proteomes" id="UP000008141">
    <property type="component" value="Unassembled WGS sequence"/>
</dbReference>
<keyword evidence="3" id="KW-1003">Cell membrane</keyword>
<feature type="compositionally biased region" description="Low complexity" evidence="9">
    <location>
        <begin position="1450"/>
        <end position="1465"/>
    </location>
</feature>
<evidence type="ECO:0000256" key="7">
    <source>
        <dbReference type="ARBA" id="ARBA00023136"/>
    </source>
</evidence>
<evidence type="ECO:0000256" key="4">
    <source>
        <dbReference type="ARBA" id="ARBA00022692"/>
    </source>
</evidence>
<feature type="compositionally biased region" description="Low complexity" evidence="9">
    <location>
        <begin position="1050"/>
        <end position="1064"/>
    </location>
</feature>
<evidence type="ECO:0000256" key="1">
    <source>
        <dbReference type="ARBA" id="ARBA00004651"/>
    </source>
</evidence>
<gene>
    <name evidence="11" type="ORF">CHLNCDRAFT_144992</name>
</gene>
<feature type="region of interest" description="Disordered" evidence="9">
    <location>
        <begin position="1274"/>
        <end position="1314"/>
    </location>
</feature>
<dbReference type="Pfam" id="PF25539">
    <property type="entry name" value="Bestrophin_2"/>
    <property type="match status" value="2"/>
</dbReference>
<evidence type="ECO:0000313" key="11">
    <source>
        <dbReference type="EMBL" id="EFN56408.1"/>
    </source>
</evidence>
<keyword evidence="6" id="KW-0406">Ion transport</keyword>
<feature type="region of interest" description="Disordered" evidence="9">
    <location>
        <begin position="1041"/>
        <end position="1065"/>
    </location>
</feature>
<evidence type="ECO:0000256" key="8">
    <source>
        <dbReference type="SAM" id="Coils"/>
    </source>
</evidence>
<feature type="region of interest" description="Disordered" evidence="9">
    <location>
        <begin position="1192"/>
        <end position="1254"/>
    </location>
</feature>
<feature type="compositionally biased region" description="Low complexity" evidence="9">
    <location>
        <begin position="410"/>
        <end position="435"/>
    </location>
</feature>
<dbReference type="PANTHER" id="PTHR33281">
    <property type="entry name" value="UPF0187 PROTEIN YNEE"/>
    <property type="match status" value="1"/>
</dbReference>
<keyword evidence="4 10" id="KW-0812">Transmembrane</keyword>
<dbReference type="GO" id="GO:0005886">
    <property type="term" value="C:plasma membrane"/>
    <property type="evidence" value="ECO:0007669"/>
    <property type="project" value="UniProtKB-SubCell"/>
</dbReference>
<feature type="coiled-coil region" evidence="8">
    <location>
        <begin position="1156"/>
        <end position="1183"/>
    </location>
</feature>
<dbReference type="STRING" id="554065.E1ZDG2"/>
<dbReference type="EMBL" id="GL433842">
    <property type="protein sequence ID" value="EFN56408.1"/>
    <property type="molecule type" value="Genomic_DNA"/>
</dbReference>
<evidence type="ECO:0000313" key="12">
    <source>
        <dbReference type="Proteomes" id="UP000008141"/>
    </source>
</evidence>
<evidence type="ECO:0000256" key="9">
    <source>
        <dbReference type="SAM" id="MobiDB-lite"/>
    </source>
</evidence>
<feature type="region of interest" description="Disordered" evidence="9">
    <location>
        <begin position="1395"/>
        <end position="1434"/>
    </location>
</feature>
<organism evidence="12">
    <name type="scientific">Chlorella variabilis</name>
    <name type="common">Green alga</name>
    <dbReference type="NCBI Taxonomy" id="554065"/>
    <lineage>
        <taxon>Eukaryota</taxon>
        <taxon>Viridiplantae</taxon>
        <taxon>Chlorophyta</taxon>
        <taxon>core chlorophytes</taxon>
        <taxon>Trebouxiophyceae</taxon>
        <taxon>Chlorellales</taxon>
        <taxon>Chlorellaceae</taxon>
        <taxon>Chlorella clade</taxon>
        <taxon>Chlorella</taxon>
    </lineage>
</organism>
<feature type="compositionally biased region" description="Low complexity" evidence="9">
    <location>
        <begin position="765"/>
        <end position="775"/>
    </location>
</feature>
<evidence type="ECO:0000256" key="3">
    <source>
        <dbReference type="ARBA" id="ARBA00022475"/>
    </source>
</evidence>
<protein>
    <submittedName>
        <fullName evidence="11">Uncharacterized protein</fullName>
    </submittedName>
</protein>
<dbReference type="OrthoDB" id="2018152at2759"/>
<evidence type="ECO:0000256" key="10">
    <source>
        <dbReference type="SAM" id="Phobius"/>
    </source>
</evidence>
<dbReference type="GeneID" id="17355728"/>
<keyword evidence="7 10" id="KW-0472">Membrane</keyword>
<comment type="subcellular location">
    <subcellularLocation>
        <location evidence="1">Cell membrane</location>
        <topology evidence="1">Multi-pass membrane protein</topology>
    </subcellularLocation>
</comment>
<proteinExistence type="predicted"/>
<keyword evidence="2" id="KW-0813">Transport</keyword>
<dbReference type="RefSeq" id="XP_005848510.1">
    <property type="nucleotide sequence ID" value="XM_005848448.1"/>
</dbReference>
<feature type="region of interest" description="Disordered" evidence="9">
    <location>
        <begin position="1450"/>
        <end position="1480"/>
    </location>
</feature>
<feature type="transmembrane region" description="Helical" evidence="10">
    <location>
        <begin position="1695"/>
        <end position="1724"/>
    </location>
</feature>
<dbReference type="KEGG" id="cvr:CHLNCDRAFT_144992"/>
<evidence type="ECO:0000256" key="6">
    <source>
        <dbReference type="ARBA" id="ARBA00023065"/>
    </source>
</evidence>
<dbReference type="eggNOG" id="ENOG502QSQE">
    <property type="taxonomic scope" value="Eukaryota"/>
</dbReference>
<feature type="compositionally biased region" description="Low complexity" evidence="9">
    <location>
        <begin position="1221"/>
        <end position="1238"/>
    </location>
</feature>
<name>E1ZDG2_CHLVA</name>
<dbReference type="InterPro" id="IPR044669">
    <property type="entry name" value="YneE/VCCN1/2-like"/>
</dbReference>